<dbReference type="EMBL" id="PGOL01003245">
    <property type="protein sequence ID" value="PKI41989.1"/>
    <property type="molecule type" value="Genomic_DNA"/>
</dbReference>
<keyword evidence="4" id="KW-1185">Reference proteome</keyword>
<feature type="compositionally biased region" description="Pro residues" evidence="1">
    <location>
        <begin position="56"/>
        <end position="66"/>
    </location>
</feature>
<gene>
    <name evidence="3" type="ORF">CRG98_037607</name>
</gene>
<sequence length="201" mass="22345">MRPHGKVDTPKPRDPKACMRAPTRVYIRIRTHAGSAILRSGPSQPKPRPRRGRSPGPEPFLPPTLPSLPSRPPFLSFFPRTNPNFSSFQSKSSIHLLLRGSINDAASSSSDKLACRSFHPSSPGYRAVDTFSGLAATPSFNRGQGRGFRGYVLTTHFEFHCGSLAAMALLICLNVKLFFFYVEYMRMKDVHLDAFVVVCHL</sequence>
<dbReference type="AlphaFoldDB" id="A0A2I0IDE0"/>
<organism evidence="3 4">
    <name type="scientific">Punica granatum</name>
    <name type="common">Pomegranate</name>
    <dbReference type="NCBI Taxonomy" id="22663"/>
    <lineage>
        <taxon>Eukaryota</taxon>
        <taxon>Viridiplantae</taxon>
        <taxon>Streptophyta</taxon>
        <taxon>Embryophyta</taxon>
        <taxon>Tracheophyta</taxon>
        <taxon>Spermatophyta</taxon>
        <taxon>Magnoliopsida</taxon>
        <taxon>eudicotyledons</taxon>
        <taxon>Gunneridae</taxon>
        <taxon>Pentapetalae</taxon>
        <taxon>rosids</taxon>
        <taxon>malvids</taxon>
        <taxon>Myrtales</taxon>
        <taxon>Lythraceae</taxon>
        <taxon>Punica</taxon>
    </lineage>
</organism>
<feature type="transmembrane region" description="Helical" evidence="2">
    <location>
        <begin position="164"/>
        <end position="182"/>
    </location>
</feature>
<feature type="compositionally biased region" description="Basic and acidic residues" evidence="1">
    <location>
        <begin position="1"/>
        <end position="17"/>
    </location>
</feature>
<dbReference type="Proteomes" id="UP000233551">
    <property type="component" value="Unassembled WGS sequence"/>
</dbReference>
<comment type="caution">
    <text evidence="3">The sequence shown here is derived from an EMBL/GenBank/DDBJ whole genome shotgun (WGS) entry which is preliminary data.</text>
</comment>
<accession>A0A2I0IDE0</accession>
<evidence type="ECO:0000313" key="4">
    <source>
        <dbReference type="Proteomes" id="UP000233551"/>
    </source>
</evidence>
<proteinExistence type="predicted"/>
<keyword evidence="2" id="KW-1133">Transmembrane helix</keyword>
<reference evidence="3 4" key="1">
    <citation type="submission" date="2017-11" db="EMBL/GenBank/DDBJ databases">
        <title>De-novo sequencing of pomegranate (Punica granatum L.) genome.</title>
        <authorList>
            <person name="Akparov Z."/>
            <person name="Amiraslanov A."/>
            <person name="Hajiyeva S."/>
            <person name="Abbasov M."/>
            <person name="Kaur K."/>
            <person name="Hamwieh A."/>
            <person name="Solovyev V."/>
            <person name="Salamov A."/>
            <person name="Braich B."/>
            <person name="Kosarev P."/>
            <person name="Mahmoud A."/>
            <person name="Hajiyev E."/>
            <person name="Babayeva S."/>
            <person name="Izzatullayeva V."/>
            <person name="Mammadov A."/>
            <person name="Mammadov A."/>
            <person name="Sharifova S."/>
            <person name="Ojaghi J."/>
            <person name="Eynullazada K."/>
            <person name="Bayramov B."/>
            <person name="Abdulazimova A."/>
            <person name="Shahmuradov I."/>
        </authorList>
    </citation>
    <scope>NUCLEOTIDE SEQUENCE [LARGE SCALE GENOMIC DNA]</scope>
    <source>
        <strain evidence="4">cv. AG2017</strain>
        <tissue evidence="3">Leaf</tissue>
    </source>
</reference>
<evidence type="ECO:0000256" key="1">
    <source>
        <dbReference type="SAM" id="MobiDB-lite"/>
    </source>
</evidence>
<protein>
    <submittedName>
        <fullName evidence="3">Uncharacterized protein</fullName>
    </submittedName>
</protein>
<evidence type="ECO:0000313" key="3">
    <source>
        <dbReference type="EMBL" id="PKI41989.1"/>
    </source>
</evidence>
<evidence type="ECO:0000256" key="2">
    <source>
        <dbReference type="SAM" id="Phobius"/>
    </source>
</evidence>
<keyword evidence="2" id="KW-0472">Membrane</keyword>
<keyword evidence="2" id="KW-0812">Transmembrane</keyword>
<name>A0A2I0IDE0_PUNGR</name>
<feature type="region of interest" description="Disordered" evidence="1">
    <location>
        <begin position="1"/>
        <end position="66"/>
    </location>
</feature>